<name>A0AAN5LEW6_KLEOX</name>
<dbReference type="AlphaFoldDB" id="A0AAN5LEW6"/>
<comment type="caution">
    <text evidence="2">The sequence shown here is derived from an EMBL/GenBank/DDBJ whole genome shotgun (WGS) entry which is preliminary data.</text>
</comment>
<organism evidence="2 3">
    <name type="scientific">Klebsiella oxytoca</name>
    <dbReference type="NCBI Taxonomy" id="571"/>
    <lineage>
        <taxon>Bacteria</taxon>
        <taxon>Pseudomonadati</taxon>
        <taxon>Pseudomonadota</taxon>
        <taxon>Gammaproteobacteria</taxon>
        <taxon>Enterobacterales</taxon>
        <taxon>Enterobacteriaceae</taxon>
        <taxon>Klebsiella/Raoultella group</taxon>
        <taxon>Klebsiella</taxon>
    </lineage>
</organism>
<dbReference type="Pfam" id="PF06069">
    <property type="entry name" value="PerC"/>
    <property type="match status" value="1"/>
</dbReference>
<proteinExistence type="predicted"/>
<accession>A0AAN5LEW6</accession>
<dbReference type="InterPro" id="IPR024684">
    <property type="entry name" value="Tscrpt_act_PerC/SfV_Orf40"/>
</dbReference>
<sequence length="113" mass="12546">MGKKKVSEVSRHERSGEVTGDAVAMALEQAGLYRRAARRWLEVLDSCSSGEVCDWLAARRHQCLVRACRPAPEPDCFGDVCRAAEETQKRMGLRGPSPGYTIMTGKPRRGRAR</sequence>
<protein>
    <submittedName>
        <fullName evidence="2">PerC family transcriptional regulator</fullName>
    </submittedName>
</protein>
<feature type="region of interest" description="Disordered" evidence="1">
    <location>
        <begin position="92"/>
        <end position="113"/>
    </location>
</feature>
<dbReference type="EMBL" id="DACSEO010000166">
    <property type="protein sequence ID" value="HAT1685254.1"/>
    <property type="molecule type" value="Genomic_DNA"/>
</dbReference>
<evidence type="ECO:0000313" key="3">
    <source>
        <dbReference type="Proteomes" id="UP000856143"/>
    </source>
</evidence>
<dbReference type="Proteomes" id="UP000856143">
    <property type="component" value="Unassembled WGS sequence"/>
</dbReference>
<reference evidence="2" key="1">
    <citation type="journal article" date="2018" name="Genome Biol.">
        <title>SKESA: strategic k-mer extension for scrupulous assemblies.</title>
        <authorList>
            <person name="Souvorov A."/>
            <person name="Agarwala R."/>
            <person name="Lipman D.J."/>
        </authorList>
    </citation>
    <scope>NUCLEOTIDE SEQUENCE</scope>
    <source>
        <strain evidence="2">R404</strain>
    </source>
</reference>
<evidence type="ECO:0000313" key="2">
    <source>
        <dbReference type="EMBL" id="HAT1685254.1"/>
    </source>
</evidence>
<evidence type="ECO:0000256" key="1">
    <source>
        <dbReference type="SAM" id="MobiDB-lite"/>
    </source>
</evidence>
<gene>
    <name evidence="2" type="ORF">I8Y21_006096</name>
</gene>
<reference evidence="2" key="2">
    <citation type="submission" date="2020-11" db="EMBL/GenBank/DDBJ databases">
        <authorList>
            <consortium name="NCBI Pathogen Detection Project"/>
        </authorList>
    </citation>
    <scope>NUCLEOTIDE SEQUENCE</scope>
    <source>
        <strain evidence="2">R404</strain>
    </source>
</reference>